<feature type="region of interest" description="Disordered" evidence="1">
    <location>
        <begin position="78"/>
        <end position="99"/>
    </location>
</feature>
<sequence>MKIQSQGKPSVTASEDREALPRTKGKQKGHSEVAINSKEWSPIAVLRDKKPRKAPKKPVGSPKTVEKQKINFINPVANFKGKLPNSRDHKFVQGPAKGK</sequence>
<feature type="region of interest" description="Disordered" evidence="1">
    <location>
        <begin position="1"/>
        <end position="42"/>
    </location>
</feature>
<dbReference type="AlphaFoldDB" id="A0A9Q3DZ71"/>
<dbReference type="Proteomes" id="UP000765509">
    <property type="component" value="Unassembled WGS sequence"/>
</dbReference>
<proteinExistence type="predicted"/>
<protein>
    <submittedName>
        <fullName evidence="2">Uncharacterized protein</fullName>
    </submittedName>
</protein>
<reference evidence="2" key="1">
    <citation type="submission" date="2021-03" db="EMBL/GenBank/DDBJ databases">
        <title>Draft genome sequence of rust myrtle Austropuccinia psidii MF-1, a brazilian biotype.</title>
        <authorList>
            <person name="Quecine M.C."/>
            <person name="Pachon D.M.R."/>
            <person name="Bonatelli M.L."/>
            <person name="Correr F.H."/>
            <person name="Franceschini L.M."/>
            <person name="Leite T.F."/>
            <person name="Margarido G.R.A."/>
            <person name="Almeida C.A."/>
            <person name="Ferrarezi J.A."/>
            <person name="Labate C.A."/>
        </authorList>
    </citation>
    <scope>NUCLEOTIDE SEQUENCE</scope>
    <source>
        <strain evidence="2">MF-1</strain>
    </source>
</reference>
<evidence type="ECO:0000313" key="2">
    <source>
        <dbReference type="EMBL" id="MBW0509361.1"/>
    </source>
</evidence>
<comment type="caution">
    <text evidence="2">The sequence shown here is derived from an EMBL/GenBank/DDBJ whole genome shotgun (WGS) entry which is preliminary data.</text>
</comment>
<evidence type="ECO:0000313" key="3">
    <source>
        <dbReference type="Proteomes" id="UP000765509"/>
    </source>
</evidence>
<dbReference type="EMBL" id="AVOT02020902">
    <property type="protein sequence ID" value="MBW0509361.1"/>
    <property type="molecule type" value="Genomic_DNA"/>
</dbReference>
<accession>A0A9Q3DZ71</accession>
<evidence type="ECO:0000256" key="1">
    <source>
        <dbReference type="SAM" id="MobiDB-lite"/>
    </source>
</evidence>
<feature type="compositionally biased region" description="Polar residues" evidence="1">
    <location>
        <begin position="1"/>
        <end position="13"/>
    </location>
</feature>
<keyword evidence="3" id="KW-1185">Reference proteome</keyword>
<name>A0A9Q3DZ71_9BASI</name>
<gene>
    <name evidence="2" type="ORF">O181_049076</name>
</gene>
<organism evidence="2 3">
    <name type="scientific">Austropuccinia psidii MF-1</name>
    <dbReference type="NCBI Taxonomy" id="1389203"/>
    <lineage>
        <taxon>Eukaryota</taxon>
        <taxon>Fungi</taxon>
        <taxon>Dikarya</taxon>
        <taxon>Basidiomycota</taxon>
        <taxon>Pucciniomycotina</taxon>
        <taxon>Pucciniomycetes</taxon>
        <taxon>Pucciniales</taxon>
        <taxon>Sphaerophragmiaceae</taxon>
        <taxon>Austropuccinia</taxon>
    </lineage>
</organism>